<dbReference type="RefSeq" id="WP_035455705.1">
    <property type="nucleotide sequence ID" value="NZ_AZGA01000006.1"/>
</dbReference>
<evidence type="ECO:0000256" key="1">
    <source>
        <dbReference type="ARBA" id="ARBA00023015"/>
    </source>
</evidence>
<comment type="caution">
    <text evidence="5">The sequence shown here is derived from an EMBL/GenBank/DDBJ whole genome shotgun (WGS) entry which is preliminary data.</text>
</comment>
<sequence>MDNIAKLLREFHRASKVSVFTFNQSLTPLKAFKLPVTPEFPTKYLKIFKNLNQPVSLFNTGGEECFSVIKLDDAKKTTYIILWVNTATLEITGYYEDRFPSIGLQRLTAYTRLLYFSLFQSFPVISEPTEISDIAFTSDKKHDSSIQLRRQEKIFHNSYAKEQKMLEALEKGNQVQFDKCFTDFIQSGSYGQMSLESDLRNKKNIAIAATTLMTRSAIRGGVHPEAAFALSDQCVQRIEQQSDVISVSDLVQEIGTLFINRIKSSKKYSNDAVVYMIQDYIFKNLDKKISLDEIAKTVGYSKNYLCRIFKKDVGITIFEYINIQRIHEAKSQIIFSNQSIFEIANNLGFSDQSYLTKLFLKYEHTTPSQFRSKYFVS</sequence>
<proteinExistence type="predicted"/>
<dbReference type="STRING" id="1423734.FC83_GL000019"/>
<evidence type="ECO:0000313" key="5">
    <source>
        <dbReference type="EMBL" id="KRM36121.1"/>
    </source>
</evidence>
<keyword evidence="2" id="KW-0238">DNA-binding</keyword>
<dbReference type="OrthoDB" id="247151at2"/>
<keyword evidence="1" id="KW-0805">Transcription regulation</keyword>
<reference evidence="5 6" key="1">
    <citation type="journal article" date="2015" name="Genome Announc.">
        <title>Expanding the biotechnology potential of lactobacilli through comparative genomics of 213 strains and associated genera.</title>
        <authorList>
            <person name="Sun Z."/>
            <person name="Harris H.M."/>
            <person name="McCann A."/>
            <person name="Guo C."/>
            <person name="Argimon S."/>
            <person name="Zhang W."/>
            <person name="Yang X."/>
            <person name="Jeffery I.B."/>
            <person name="Cooney J.C."/>
            <person name="Kagawa T.F."/>
            <person name="Liu W."/>
            <person name="Song Y."/>
            <person name="Salvetti E."/>
            <person name="Wrobel A."/>
            <person name="Rasinkangas P."/>
            <person name="Parkhill J."/>
            <person name="Rea M.C."/>
            <person name="O'Sullivan O."/>
            <person name="Ritari J."/>
            <person name="Douillard F.P."/>
            <person name="Paul Ross R."/>
            <person name="Yang R."/>
            <person name="Briner A.E."/>
            <person name="Felis G.E."/>
            <person name="de Vos W.M."/>
            <person name="Barrangou R."/>
            <person name="Klaenhammer T.R."/>
            <person name="Caufield P.W."/>
            <person name="Cui Y."/>
            <person name="Zhang H."/>
            <person name="O'Toole P.W."/>
        </authorList>
    </citation>
    <scope>NUCLEOTIDE SEQUENCE [LARGE SCALE GENOMIC DNA]</scope>
    <source>
        <strain evidence="5 6">DSM 18527</strain>
    </source>
</reference>
<protein>
    <submittedName>
        <fullName evidence="5">Transcriptional regulator, AraC family</fullName>
    </submittedName>
</protein>
<dbReference type="SMART" id="SM00342">
    <property type="entry name" value="HTH_ARAC"/>
    <property type="match status" value="1"/>
</dbReference>
<dbReference type="Pfam" id="PF12833">
    <property type="entry name" value="HTH_18"/>
    <property type="match status" value="1"/>
</dbReference>
<evidence type="ECO:0000256" key="3">
    <source>
        <dbReference type="ARBA" id="ARBA00023163"/>
    </source>
</evidence>
<dbReference type="PROSITE" id="PS01124">
    <property type="entry name" value="HTH_ARAC_FAMILY_2"/>
    <property type="match status" value="1"/>
</dbReference>
<dbReference type="EMBL" id="AZGA01000006">
    <property type="protein sequence ID" value="KRM36121.1"/>
    <property type="molecule type" value="Genomic_DNA"/>
</dbReference>
<dbReference type="eggNOG" id="COG2207">
    <property type="taxonomic scope" value="Bacteria"/>
</dbReference>
<evidence type="ECO:0000256" key="2">
    <source>
        <dbReference type="ARBA" id="ARBA00023125"/>
    </source>
</evidence>
<feature type="domain" description="HTH araC/xylS-type" evidence="4">
    <location>
        <begin position="275"/>
        <end position="373"/>
    </location>
</feature>
<evidence type="ECO:0000259" key="4">
    <source>
        <dbReference type="PROSITE" id="PS01124"/>
    </source>
</evidence>
<keyword evidence="3" id="KW-0804">Transcription</keyword>
<dbReference type="PATRIC" id="fig|1423734.3.peg.19"/>
<accession>X0PUD6</accession>
<dbReference type="Proteomes" id="UP000051236">
    <property type="component" value="Unassembled WGS sequence"/>
</dbReference>
<dbReference type="Gene3D" id="1.10.10.60">
    <property type="entry name" value="Homeodomain-like"/>
    <property type="match status" value="2"/>
</dbReference>
<gene>
    <name evidence="5" type="ORF">FC83_GL000019</name>
</gene>
<dbReference type="PANTHER" id="PTHR43280">
    <property type="entry name" value="ARAC-FAMILY TRANSCRIPTIONAL REGULATOR"/>
    <property type="match status" value="1"/>
</dbReference>
<keyword evidence="6" id="KW-1185">Reference proteome</keyword>
<dbReference type="InterPro" id="IPR018060">
    <property type="entry name" value="HTH_AraC"/>
</dbReference>
<dbReference type="GO" id="GO:0043565">
    <property type="term" value="F:sequence-specific DNA binding"/>
    <property type="evidence" value="ECO:0007669"/>
    <property type="project" value="InterPro"/>
</dbReference>
<organism evidence="5 6">
    <name type="scientific">Agrilactobacillus composti DSM 18527 = JCM 14202</name>
    <dbReference type="NCBI Taxonomy" id="1423734"/>
    <lineage>
        <taxon>Bacteria</taxon>
        <taxon>Bacillati</taxon>
        <taxon>Bacillota</taxon>
        <taxon>Bacilli</taxon>
        <taxon>Lactobacillales</taxon>
        <taxon>Lactobacillaceae</taxon>
        <taxon>Agrilactobacillus</taxon>
    </lineage>
</organism>
<dbReference type="PANTHER" id="PTHR43280:SF34">
    <property type="entry name" value="ARAC-FAMILY TRANSCRIPTIONAL REGULATOR"/>
    <property type="match status" value="1"/>
</dbReference>
<dbReference type="InterPro" id="IPR009057">
    <property type="entry name" value="Homeodomain-like_sf"/>
</dbReference>
<name>X0PUD6_9LACO</name>
<dbReference type="SUPFAM" id="SSF46689">
    <property type="entry name" value="Homeodomain-like"/>
    <property type="match status" value="2"/>
</dbReference>
<dbReference type="GO" id="GO:0003700">
    <property type="term" value="F:DNA-binding transcription factor activity"/>
    <property type="evidence" value="ECO:0007669"/>
    <property type="project" value="InterPro"/>
</dbReference>
<dbReference type="AlphaFoldDB" id="X0PUD6"/>
<evidence type="ECO:0000313" key="6">
    <source>
        <dbReference type="Proteomes" id="UP000051236"/>
    </source>
</evidence>